<evidence type="ECO:0000313" key="5">
    <source>
        <dbReference type="EMBL" id="VDP16890.1"/>
    </source>
</evidence>
<keyword evidence="6" id="KW-1185">Reference proteome</keyword>
<keyword evidence="3" id="KW-0833">Ubl conjugation pathway</keyword>
<dbReference type="PANTHER" id="PTHR12830:SF9">
    <property type="entry name" value="ANAPHASE-PROMOTING COMPLEX SUBUNIT 5"/>
    <property type="match status" value="1"/>
</dbReference>
<dbReference type="GO" id="GO:0045842">
    <property type="term" value="P:positive regulation of mitotic metaphase/anaphase transition"/>
    <property type="evidence" value="ECO:0007669"/>
    <property type="project" value="TreeGrafter"/>
</dbReference>
<dbReference type="GO" id="GO:0031145">
    <property type="term" value="P:anaphase-promoting complex-dependent catabolic process"/>
    <property type="evidence" value="ECO:0007669"/>
    <property type="project" value="TreeGrafter"/>
</dbReference>
<proteinExistence type="predicted"/>
<evidence type="ECO:0000313" key="6">
    <source>
        <dbReference type="Proteomes" id="UP000277204"/>
    </source>
</evidence>
<name>A0A3P8BHD1_9TREM</name>
<dbReference type="InterPro" id="IPR037679">
    <property type="entry name" value="Apc5"/>
</dbReference>
<dbReference type="GO" id="GO:0070979">
    <property type="term" value="P:protein K11-linked ubiquitination"/>
    <property type="evidence" value="ECO:0007669"/>
    <property type="project" value="TreeGrafter"/>
</dbReference>
<sequence>MKYNSQSSRIPAYLKPLIRGRIERLRNYYEAVAYTNLSTFKNLIFAKSLNVGNEIDDDDDEDSGDGGGDVSQNSIRRRFLLTKDSVFGLFIRKFSLGIYSQSFEKIIQFLDSFFDAYDNEMCSISNLDTEDLIVQKFAHSFTRDQYLISTRNQALDVCSEIIDSIGKIGGRPNLNLQKYNELLLLAKKMYPEVSYTHYASHVYALHKRNLTMAENELHAYFETCMASVQNPEISLTSTFSGAGTVSTTTTTTAGQGTITSSVLTPPINSSNTCAHMAVTGAAMHLNFGHWYKGKCLIKEALQKSLESESKDSLGHVKVSVLLLLYPDMVVGGSQHETLDPGFVLLGTRERVVPIILRELVLPDGFDLVSSSFTDVTLTEFRTKFWNTLDIGSEPYKLLTVYFNSVNTISQAYFTVCQLDLATMWQFYGYPNMATVLMQCIINADCLEPCPYSDTVLANAFANIIKEFNSMGSIETALKLSKICRSTLCRFPNQSPLLQASMEVELEQHLRSGYDLAQCDRLVNSIKLYCPWEAAIR</sequence>
<dbReference type="GO" id="GO:0005680">
    <property type="term" value="C:anaphase-promoting complex"/>
    <property type="evidence" value="ECO:0007669"/>
    <property type="project" value="InterPro"/>
</dbReference>
<evidence type="ECO:0000256" key="1">
    <source>
        <dbReference type="ARBA" id="ARBA00022618"/>
    </source>
</evidence>
<evidence type="ECO:0000256" key="2">
    <source>
        <dbReference type="ARBA" id="ARBA00022776"/>
    </source>
</evidence>
<evidence type="ECO:0000256" key="4">
    <source>
        <dbReference type="ARBA" id="ARBA00023306"/>
    </source>
</evidence>
<keyword evidence="4" id="KW-0131">Cell cycle</keyword>
<organism evidence="5 6">
    <name type="scientific">Schistosoma margrebowiei</name>
    <dbReference type="NCBI Taxonomy" id="48269"/>
    <lineage>
        <taxon>Eukaryota</taxon>
        <taxon>Metazoa</taxon>
        <taxon>Spiralia</taxon>
        <taxon>Lophotrochozoa</taxon>
        <taxon>Platyhelminthes</taxon>
        <taxon>Trematoda</taxon>
        <taxon>Digenea</taxon>
        <taxon>Strigeidida</taxon>
        <taxon>Schistosomatoidea</taxon>
        <taxon>Schistosomatidae</taxon>
        <taxon>Schistosoma</taxon>
    </lineage>
</organism>
<accession>A0A3P8BHD1</accession>
<dbReference type="Proteomes" id="UP000277204">
    <property type="component" value="Unassembled WGS sequence"/>
</dbReference>
<gene>
    <name evidence="5" type="ORF">SMRZ_LOCUS14865</name>
</gene>
<protein>
    <recommendedName>
        <fullName evidence="7">Anaphase-promoting complex subunit 5</fullName>
    </recommendedName>
</protein>
<keyword evidence="1" id="KW-0132">Cell division</keyword>
<reference evidence="5 6" key="1">
    <citation type="submission" date="2018-11" db="EMBL/GenBank/DDBJ databases">
        <authorList>
            <consortium name="Pathogen Informatics"/>
        </authorList>
    </citation>
    <scope>NUCLEOTIDE SEQUENCE [LARGE SCALE GENOMIC DNA]</scope>
    <source>
        <strain evidence="5 6">Zambia</strain>
    </source>
</reference>
<dbReference type="AlphaFoldDB" id="A0A3P8BHD1"/>
<dbReference type="PANTHER" id="PTHR12830">
    <property type="entry name" value="ANAPHASE-PROMOTING COMPLEX SUBUNIT 5"/>
    <property type="match status" value="1"/>
</dbReference>
<evidence type="ECO:0000256" key="3">
    <source>
        <dbReference type="ARBA" id="ARBA00022786"/>
    </source>
</evidence>
<dbReference type="EMBL" id="UZAI01016835">
    <property type="protein sequence ID" value="VDP16890.1"/>
    <property type="molecule type" value="Genomic_DNA"/>
</dbReference>
<keyword evidence="2" id="KW-0498">Mitosis</keyword>
<evidence type="ECO:0008006" key="7">
    <source>
        <dbReference type="Google" id="ProtNLM"/>
    </source>
</evidence>
<dbReference type="GO" id="GO:0051301">
    <property type="term" value="P:cell division"/>
    <property type="evidence" value="ECO:0007669"/>
    <property type="project" value="UniProtKB-KW"/>
</dbReference>